<dbReference type="Proteomes" id="UP000236959">
    <property type="component" value="Unassembled WGS sequence"/>
</dbReference>
<dbReference type="RefSeq" id="WP_103223590.1">
    <property type="nucleotide sequence ID" value="NZ_PPCN01000007.1"/>
</dbReference>
<dbReference type="InterPro" id="IPR036188">
    <property type="entry name" value="FAD/NAD-bd_sf"/>
</dbReference>
<organism evidence="9 10">
    <name type="scientific">Roseibium marinum</name>
    <dbReference type="NCBI Taxonomy" id="281252"/>
    <lineage>
        <taxon>Bacteria</taxon>
        <taxon>Pseudomonadati</taxon>
        <taxon>Pseudomonadota</taxon>
        <taxon>Alphaproteobacteria</taxon>
        <taxon>Hyphomicrobiales</taxon>
        <taxon>Stappiaceae</taxon>
        <taxon>Roseibium</taxon>
    </lineage>
</organism>
<keyword evidence="5" id="KW-0073">Auxin biosynthesis</keyword>
<keyword evidence="10" id="KW-1185">Reference proteome</keyword>
<dbReference type="SUPFAM" id="SSF51905">
    <property type="entry name" value="FAD/NAD(P)-binding domain"/>
    <property type="match status" value="1"/>
</dbReference>
<dbReference type="SUPFAM" id="SSF54373">
    <property type="entry name" value="FAD-linked reductases, C-terminal domain"/>
    <property type="match status" value="1"/>
</dbReference>
<dbReference type="EMBL" id="PPCN01000007">
    <property type="protein sequence ID" value="POF30211.1"/>
    <property type="molecule type" value="Genomic_DNA"/>
</dbReference>
<accession>A0A2S3UR81</accession>
<evidence type="ECO:0000256" key="5">
    <source>
        <dbReference type="ARBA" id="ARBA00023070"/>
    </source>
</evidence>
<comment type="caution">
    <text evidence="9">The sequence shown here is derived from an EMBL/GenBank/DDBJ whole genome shotgun (WGS) entry which is preliminary data.</text>
</comment>
<feature type="chain" id="PRO_5015460974" description="Tryptophan 2-monooxygenase" evidence="7">
    <location>
        <begin position="31"/>
        <end position="454"/>
    </location>
</feature>
<dbReference type="InterPro" id="IPR050281">
    <property type="entry name" value="Flavin_monoamine_oxidase"/>
</dbReference>
<feature type="signal peptide" evidence="7">
    <location>
        <begin position="1"/>
        <end position="30"/>
    </location>
</feature>
<keyword evidence="7" id="KW-0732">Signal</keyword>
<evidence type="ECO:0000256" key="1">
    <source>
        <dbReference type="ARBA" id="ARBA00004814"/>
    </source>
</evidence>
<comment type="pathway">
    <text evidence="1">Plant hormone metabolism; auxin biosynthesis.</text>
</comment>
<name>A0A2S3UR81_9HYPH</name>
<evidence type="ECO:0000313" key="10">
    <source>
        <dbReference type="Proteomes" id="UP000236959"/>
    </source>
</evidence>
<dbReference type="PRINTS" id="PR00420">
    <property type="entry name" value="RNGMNOXGNASE"/>
</dbReference>
<dbReference type="InterPro" id="IPR002937">
    <property type="entry name" value="Amino_oxidase"/>
</dbReference>
<evidence type="ECO:0000256" key="2">
    <source>
        <dbReference type="ARBA" id="ARBA00005833"/>
    </source>
</evidence>
<comment type="similarity">
    <text evidence="2">Belongs to the tryptophan 2-monooxygenase family.</text>
</comment>
<proteinExistence type="inferred from homology"/>
<feature type="domain" description="Amine oxidase" evidence="8">
    <location>
        <begin position="43"/>
        <end position="449"/>
    </location>
</feature>
<reference evidence="9 10" key="1">
    <citation type="submission" date="2018-01" db="EMBL/GenBank/DDBJ databases">
        <title>Genomic Encyclopedia of Archaeal and Bacterial Type Strains, Phase II (KMG-II): from individual species to whole genera.</title>
        <authorList>
            <person name="Goeker M."/>
        </authorList>
    </citation>
    <scope>NUCLEOTIDE SEQUENCE [LARGE SCALE GENOMIC DNA]</scope>
    <source>
        <strain evidence="9 10">DSM 17023</strain>
    </source>
</reference>
<dbReference type="EC" id="1.13.12.3" evidence="3"/>
<dbReference type="PROSITE" id="PS51318">
    <property type="entry name" value="TAT"/>
    <property type="match status" value="1"/>
</dbReference>
<evidence type="ECO:0000256" key="6">
    <source>
        <dbReference type="ARBA" id="ARBA00047321"/>
    </source>
</evidence>
<comment type="catalytic activity">
    <reaction evidence="6">
        <text>L-tryptophan + O2 = indole-3-acetamide + CO2 + H2O</text>
        <dbReference type="Rhea" id="RHEA:16165"/>
        <dbReference type="ChEBI" id="CHEBI:15377"/>
        <dbReference type="ChEBI" id="CHEBI:15379"/>
        <dbReference type="ChEBI" id="CHEBI:16031"/>
        <dbReference type="ChEBI" id="CHEBI:16526"/>
        <dbReference type="ChEBI" id="CHEBI:57912"/>
        <dbReference type="EC" id="1.13.12.3"/>
    </reaction>
</comment>
<evidence type="ECO:0000256" key="7">
    <source>
        <dbReference type="SAM" id="SignalP"/>
    </source>
</evidence>
<dbReference type="InterPro" id="IPR006311">
    <property type="entry name" value="TAT_signal"/>
</dbReference>
<dbReference type="Gene3D" id="3.50.50.60">
    <property type="entry name" value="FAD/NAD(P)-binding domain"/>
    <property type="match status" value="1"/>
</dbReference>
<evidence type="ECO:0000259" key="8">
    <source>
        <dbReference type="Pfam" id="PF01593"/>
    </source>
</evidence>
<dbReference type="OrthoDB" id="9790035at2"/>
<dbReference type="GO" id="GO:0009851">
    <property type="term" value="P:auxin biosynthetic process"/>
    <property type="evidence" value="ECO:0007669"/>
    <property type="project" value="UniProtKB-KW"/>
</dbReference>
<dbReference type="PANTHER" id="PTHR10742:SF410">
    <property type="entry name" value="LYSINE-SPECIFIC HISTONE DEMETHYLASE 2"/>
    <property type="match status" value="1"/>
</dbReference>
<gene>
    <name evidence="9" type="ORF">CLV41_107241</name>
</gene>
<evidence type="ECO:0000313" key="9">
    <source>
        <dbReference type="EMBL" id="POF30211.1"/>
    </source>
</evidence>
<sequence>MTPSRRSVLTRLFLGLASLPLASMTRPARSADGARVVVIGAGISGLAAARQLADRGFKVTVLEARDRIGGRLWSDRSFGIPLDLGASWIHGTRGNPVAQLSESLGQPLQDWNYEDRAIIDLTGHRGRLQERADEFLTGLEDFASQAGSHAATLTIRDAVSHIRRKRRIAHLSDAEIGALITNHVELDYAADSGELALAALGEGRVLGGPDAILPRGYDRLAHGLAGDLEVRLSSSVDGIYHSSNGVSVLVNGQTFSADYAIVTVPLGVLKSGRIDFGPPLPDAKRKAIGNLGMGVLNKVYLTFAEPFWEPDALNFIRVSDKPRQFAYWINLSRATGVPVLGALNAGSFARDLEAMDNAGRMAAAHEALRTMFGADLPVPKAGISSAWASDAQALGSYSFLAPGSTSADRLALAASVNDRVFFAGEATSPDFPATVHGALLSGRKAAEEVQALAS</sequence>
<dbReference type="PANTHER" id="PTHR10742">
    <property type="entry name" value="FLAVIN MONOAMINE OXIDASE"/>
    <property type="match status" value="1"/>
</dbReference>
<dbReference type="AlphaFoldDB" id="A0A2S3UR81"/>
<protein>
    <recommendedName>
        <fullName evidence="4">Tryptophan 2-monooxygenase</fullName>
        <ecNumber evidence="3">1.13.12.3</ecNumber>
    </recommendedName>
</protein>
<evidence type="ECO:0000256" key="3">
    <source>
        <dbReference type="ARBA" id="ARBA00012535"/>
    </source>
</evidence>
<dbReference type="Gene3D" id="3.90.660.10">
    <property type="match status" value="1"/>
</dbReference>
<dbReference type="GO" id="GO:0050361">
    <property type="term" value="F:tryptophan 2-monooxygenase activity"/>
    <property type="evidence" value="ECO:0007669"/>
    <property type="project" value="UniProtKB-EC"/>
</dbReference>
<dbReference type="Pfam" id="PF01593">
    <property type="entry name" value="Amino_oxidase"/>
    <property type="match status" value="1"/>
</dbReference>
<evidence type="ECO:0000256" key="4">
    <source>
        <dbReference type="ARBA" id="ARBA00017871"/>
    </source>
</evidence>